<dbReference type="GO" id="GO:0005886">
    <property type="term" value="C:plasma membrane"/>
    <property type="evidence" value="ECO:0007669"/>
    <property type="project" value="UniProtKB-SubCell"/>
</dbReference>
<feature type="transmembrane region" description="Helical" evidence="6">
    <location>
        <begin position="46"/>
        <end position="65"/>
    </location>
</feature>
<comment type="subcellular location">
    <subcellularLocation>
        <location evidence="1">Cell membrane</location>
        <topology evidence="1">Multi-pass membrane protein</topology>
    </subcellularLocation>
</comment>
<comment type="caution">
    <text evidence="7">The sequence shown here is derived from an EMBL/GenBank/DDBJ whole genome shotgun (WGS) entry which is preliminary data.</text>
</comment>
<gene>
    <name evidence="7" type="ORF">HMPREF0731_1816</name>
</gene>
<feature type="transmembrane region" description="Helical" evidence="6">
    <location>
        <begin position="120"/>
        <end position="145"/>
    </location>
</feature>
<dbReference type="Pfam" id="PF09678">
    <property type="entry name" value="Caa3_CtaG"/>
    <property type="match status" value="1"/>
</dbReference>
<protein>
    <submittedName>
        <fullName evidence="7">CytoChrome c oxidase Caa3 assembly factor</fullName>
    </submittedName>
</protein>
<dbReference type="InterPro" id="IPR019108">
    <property type="entry name" value="Caa3_assmbl_CtaG-rel"/>
</dbReference>
<evidence type="ECO:0000256" key="6">
    <source>
        <dbReference type="SAM" id="Phobius"/>
    </source>
</evidence>
<dbReference type="HOGENOM" id="CLU_1735407_0_0_5"/>
<dbReference type="RefSeq" id="WP_007005039.1">
    <property type="nucleotide sequence ID" value="NZ_GG770780.1"/>
</dbReference>
<feature type="transmembrane region" description="Helical" evidence="6">
    <location>
        <begin position="77"/>
        <end position="100"/>
    </location>
</feature>
<evidence type="ECO:0000313" key="8">
    <source>
        <dbReference type="Proteomes" id="UP000005324"/>
    </source>
</evidence>
<evidence type="ECO:0000256" key="4">
    <source>
        <dbReference type="ARBA" id="ARBA00022989"/>
    </source>
</evidence>
<keyword evidence="4 6" id="KW-1133">Transmembrane helix</keyword>
<dbReference type="AlphaFoldDB" id="D5RL55"/>
<dbReference type="EMBL" id="ADVL01000294">
    <property type="protein sequence ID" value="EFH11968.1"/>
    <property type="molecule type" value="Genomic_DNA"/>
</dbReference>
<evidence type="ECO:0000256" key="5">
    <source>
        <dbReference type="ARBA" id="ARBA00023136"/>
    </source>
</evidence>
<keyword evidence="5 6" id="KW-0472">Membrane</keyword>
<proteinExistence type="predicted"/>
<evidence type="ECO:0000256" key="1">
    <source>
        <dbReference type="ARBA" id="ARBA00004651"/>
    </source>
</evidence>
<feature type="non-terminal residue" evidence="7">
    <location>
        <position position="1"/>
    </location>
</feature>
<reference evidence="7 8" key="1">
    <citation type="submission" date="2010-04" db="EMBL/GenBank/DDBJ databases">
        <authorList>
            <person name="Qin X."/>
            <person name="Bachman B."/>
            <person name="Battles P."/>
            <person name="Bell A."/>
            <person name="Bess C."/>
            <person name="Bickham C."/>
            <person name="Chaboub L."/>
            <person name="Chen D."/>
            <person name="Coyle M."/>
            <person name="Deiros D.R."/>
            <person name="Dinh H."/>
            <person name="Forbes L."/>
            <person name="Fowler G."/>
            <person name="Francisco L."/>
            <person name="Fu Q."/>
            <person name="Gubbala S."/>
            <person name="Hale W."/>
            <person name="Han Y."/>
            <person name="Hemphill L."/>
            <person name="Highlander S.K."/>
            <person name="Hirani K."/>
            <person name="Hogues M."/>
            <person name="Jackson L."/>
            <person name="Jakkamsetti A."/>
            <person name="Javaid M."/>
            <person name="Jiang H."/>
            <person name="Korchina V."/>
            <person name="Kovar C."/>
            <person name="Lara F."/>
            <person name="Lee S."/>
            <person name="Mata R."/>
            <person name="Mathew T."/>
            <person name="Moen C."/>
            <person name="Morales K."/>
            <person name="Munidasa M."/>
            <person name="Nazareth L."/>
            <person name="Ngo R."/>
            <person name="Nguyen L."/>
            <person name="Okwuonu G."/>
            <person name="Ongeri F."/>
            <person name="Patil S."/>
            <person name="Petrosino J."/>
            <person name="Pham C."/>
            <person name="Pham P."/>
            <person name="Pu L.-L."/>
            <person name="Puazo M."/>
            <person name="Raj R."/>
            <person name="Reid J."/>
            <person name="Rouhana J."/>
            <person name="Saada N."/>
            <person name="Shang Y."/>
            <person name="Simmons D."/>
            <person name="Thornton R."/>
            <person name="Warren J."/>
            <person name="Weissenberger G."/>
            <person name="Zhang J."/>
            <person name="Zhang L."/>
            <person name="Zhou C."/>
            <person name="Zhu D."/>
            <person name="Muzny D."/>
            <person name="Worley K."/>
            <person name="Gibbs R."/>
        </authorList>
    </citation>
    <scope>NUCLEOTIDE SEQUENCE [LARGE SCALE GENOMIC DNA]</scope>
    <source>
        <strain evidence="7 8">ATCC 49957</strain>
    </source>
</reference>
<sequence>LAAPLLALAGLAPRRGLSLAVPAHLLVLWAWHAPPAYEAALASDAVYWLMQLSLLGSAAWFWGAALARGAALPGIGALLAGMVGMGMLGALLTFAPTALYAPHAATTQAWGLSPLQDQQLAGLLMWVPAALAYLLPALAQGAAWLRAERG</sequence>
<evidence type="ECO:0000256" key="3">
    <source>
        <dbReference type="ARBA" id="ARBA00022692"/>
    </source>
</evidence>
<keyword evidence="2" id="KW-1003">Cell membrane</keyword>
<keyword evidence="3 6" id="KW-0812">Transmembrane</keyword>
<name>D5RL55_9PROT</name>
<evidence type="ECO:0000313" key="7">
    <source>
        <dbReference type="EMBL" id="EFH11968.1"/>
    </source>
</evidence>
<keyword evidence="8" id="KW-1185">Reference proteome</keyword>
<dbReference type="Proteomes" id="UP000005324">
    <property type="component" value="Unassembled WGS sequence"/>
</dbReference>
<evidence type="ECO:0000256" key="2">
    <source>
        <dbReference type="ARBA" id="ARBA00022475"/>
    </source>
</evidence>
<organism evidence="7 8">
    <name type="scientific">Pseudoroseomonas cervicalis ATCC 49957</name>
    <dbReference type="NCBI Taxonomy" id="525371"/>
    <lineage>
        <taxon>Bacteria</taxon>
        <taxon>Pseudomonadati</taxon>
        <taxon>Pseudomonadota</taxon>
        <taxon>Alphaproteobacteria</taxon>
        <taxon>Acetobacterales</taxon>
        <taxon>Roseomonadaceae</taxon>
        <taxon>Roseomonas</taxon>
    </lineage>
</organism>
<accession>D5RL55</accession>